<keyword evidence="1" id="KW-0472">Membrane</keyword>
<evidence type="ECO:0000256" key="1">
    <source>
        <dbReference type="SAM" id="Phobius"/>
    </source>
</evidence>
<organism evidence="2 3">
    <name type="scientific">Sphingomonas endophytica</name>
    <dbReference type="NCBI Taxonomy" id="869719"/>
    <lineage>
        <taxon>Bacteria</taxon>
        <taxon>Pseudomonadati</taxon>
        <taxon>Pseudomonadota</taxon>
        <taxon>Alphaproteobacteria</taxon>
        <taxon>Sphingomonadales</taxon>
        <taxon>Sphingomonadaceae</taxon>
        <taxon>Sphingomonas</taxon>
    </lineage>
</organism>
<reference evidence="2 3" key="1">
    <citation type="submission" date="2020-08" db="EMBL/GenBank/DDBJ databases">
        <title>The Agave Microbiome: Exploring the role of microbial communities in plant adaptations to desert environments.</title>
        <authorList>
            <person name="Partida-Martinez L.P."/>
        </authorList>
    </citation>
    <scope>NUCLEOTIDE SEQUENCE [LARGE SCALE GENOMIC DNA]</scope>
    <source>
        <strain evidence="2 3">AS3.13</strain>
    </source>
</reference>
<evidence type="ECO:0000313" key="2">
    <source>
        <dbReference type="EMBL" id="MBB6505075.1"/>
    </source>
</evidence>
<feature type="transmembrane region" description="Helical" evidence="1">
    <location>
        <begin position="63"/>
        <end position="81"/>
    </location>
</feature>
<proteinExistence type="predicted"/>
<name>A0A7X0JCG0_9SPHN</name>
<accession>A0A7X0JCG0</accession>
<dbReference type="Proteomes" id="UP000522313">
    <property type="component" value="Unassembled WGS sequence"/>
</dbReference>
<comment type="caution">
    <text evidence="2">The sequence shown here is derived from an EMBL/GenBank/DDBJ whole genome shotgun (WGS) entry which is preliminary data.</text>
</comment>
<dbReference type="AlphaFoldDB" id="A0A7X0JCG0"/>
<keyword evidence="1" id="KW-0812">Transmembrane</keyword>
<sequence length="119" mass="12313">MDDSVKLFNDEQIRLSAVGGSATALKRQILSGLANLIAFSAIIGGLMASLGSLPHNANGSIKLSYYGPVLLAAAFGAAILLRGRVLDRAHLRPVLWGVLVTVVIAVVAGLIDMVMSNGS</sequence>
<gene>
    <name evidence="2" type="ORF">F4693_002062</name>
</gene>
<evidence type="ECO:0000313" key="3">
    <source>
        <dbReference type="Proteomes" id="UP000522313"/>
    </source>
</evidence>
<reference evidence="2 3" key="2">
    <citation type="submission" date="2020-08" db="EMBL/GenBank/DDBJ databases">
        <authorList>
            <person name="Partida-Martinez L."/>
            <person name="Huntemann M."/>
            <person name="Clum A."/>
            <person name="Wang J."/>
            <person name="Palaniappan K."/>
            <person name="Ritter S."/>
            <person name="Chen I.-M."/>
            <person name="Stamatis D."/>
            <person name="Reddy T."/>
            <person name="O'Malley R."/>
            <person name="Daum C."/>
            <person name="Shapiro N."/>
            <person name="Ivanova N."/>
            <person name="Kyrpides N."/>
            <person name="Woyke T."/>
        </authorList>
    </citation>
    <scope>NUCLEOTIDE SEQUENCE [LARGE SCALE GENOMIC DNA]</scope>
    <source>
        <strain evidence="2 3">AS3.13</strain>
    </source>
</reference>
<feature type="transmembrane region" description="Helical" evidence="1">
    <location>
        <begin position="93"/>
        <end position="111"/>
    </location>
</feature>
<dbReference type="EMBL" id="JACHBT010000010">
    <property type="protein sequence ID" value="MBB6505075.1"/>
    <property type="molecule type" value="Genomic_DNA"/>
</dbReference>
<protein>
    <submittedName>
        <fullName evidence="2">Uncharacterized protein</fullName>
    </submittedName>
</protein>
<feature type="transmembrane region" description="Helical" evidence="1">
    <location>
        <begin position="33"/>
        <end position="51"/>
    </location>
</feature>
<dbReference type="RefSeq" id="WP_184505700.1">
    <property type="nucleotide sequence ID" value="NZ_JACHBT010000010.1"/>
</dbReference>
<keyword evidence="1" id="KW-1133">Transmembrane helix</keyword>